<feature type="region of interest" description="Disordered" evidence="3">
    <location>
        <begin position="388"/>
        <end position="408"/>
    </location>
</feature>
<dbReference type="GO" id="GO:1990281">
    <property type="term" value="C:efflux pump complex"/>
    <property type="evidence" value="ECO:0007669"/>
    <property type="project" value="TreeGrafter"/>
</dbReference>
<dbReference type="InterPro" id="IPR058625">
    <property type="entry name" value="MdtA-like_BSH"/>
</dbReference>
<dbReference type="Gene3D" id="2.40.420.20">
    <property type="match status" value="1"/>
</dbReference>
<dbReference type="PANTHER" id="PTHR30469">
    <property type="entry name" value="MULTIDRUG RESISTANCE PROTEIN MDTA"/>
    <property type="match status" value="1"/>
</dbReference>
<comment type="caution">
    <text evidence="5">The sequence shown here is derived from an EMBL/GenBank/DDBJ whole genome shotgun (WGS) entry which is preliminary data.</text>
</comment>
<keyword evidence="2" id="KW-0175">Coiled coil</keyword>
<reference evidence="5 6" key="1">
    <citation type="submission" date="2018-04" db="EMBL/GenBank/DDBJ databases">
        <title>Thalassorhabdus spongiae gen. nov., sp. nov., isolated from a marine sponge in South-West Iceland.</title>
        <authorList>
            <person name="Knobloch S."/>
            <person name="Daussin A."/>
            <person name="Johannsson R."/>
            <person name="Marteinsson V.T."/>
        </authorList>
    </citation>
    <scope>NUCLEOTIDE SEQUENCE [LARGE SCALE GENOMIC DNA]</scope>
    <source>
        <strain evidence="5 6">Hp12</strain>
    </source>
</reference>
<evidence type="ECO:0000256" key="2">
    <source>
        <dbReference type="SAM" id="Coils"/>
    </source>
</evidence>
<sequence>MSQRVKVVIAAVVVLLVAGVVAKFILSNPPQAKTRPQQVQKARLVDVLKLQPTNYQIELTAFGRVASRSTTTLSSQVSGQLIELGKNFKQGGQVKKGELLLQIDARDYQNSLAQAEADLTNAEAGFATEQAQAKQALADWKVINGNRAPDPLVARKPQLSAAWAAVNSATARVDQAKLNLQRTAVFAPFDGVVQSRSVGPGQYVNAGSQLASLFAIDRVEVSLPVNNRDLGLLNLPPAVYPDVILTADLGNNAATNKRVQWQAKIVRSSGLIDPQNRQLSLIAEVENPYASLSQHQSNQAPLLVGQFVEAKIKGKILKQVFVVPASAVHQGNQVWILNQGRLESRQVQLLHSSDGQSVIQGITNGEQLVVSPLGADVVTGTLARDSSLPVAKKAKTDKNKAKQTGADL</sequence>
<dbReference type="EMBL" id="QDDL01000006">
    <property type="protein sequence ID" value="PVZ67715.1"/>
    <property type="molecule type" value="Genomic_DNA"/>
</dbReference>
<name>A0A2V1GYA4_9GAMM</name>
<dbReference type="GO" id="GO:0015562">
    <property type="term" value="F:efflux transmembrane transporter activity"/>
    <property type="evidence" value="ECO:0007669"/>
    <property type="project" value="TreeGrafter"/>
</dbReference>
<keyword evidence="6" id="KW-1185">Reference proteome</keyword>
<dbReference type="NCBIfam" id="TIGR01730">
    <property type="entry name" value="RND_mfp"/>
    <property type="match status" value="1"/>
</dbReference>
<dbReference type="PANTHER" id="PTHR30469:SF12">
    <property type="entry name" value="MULTIDRUG RESISTANCE PROTEIN MDTA"/>
    <property type="match status" value="1"/>
</dbReference>
<dbReference type="InterPro" id="IPR006143">
    <property type="entry name" value="RND_pump_MFP"/>
</dbReference>
<proteinExistence type="inferred from homology"/>
<dbReference type="Gene3D" id="2.40.30.170">
    <property type="match status" value="1"/>
</dbReference>
<dbReference type="Gene3D" id="2.40.50.100">
    <property type="match status" value="1"/>
</dbReference>
<dbReference type="RefSeq" id="WP_116687911.1">
    <property type="nucleotide sequence ID" value="NZ_CAWNYD010000006.1"/>
</dbReference>
<dbReference type="SUPFAM" id="SSF111369">
    <property type="entry name" value="HlyD-like secretion proteins"/>
    <property type="match status" value="1"/>
</dbReference>
<dbReference type="AlphaFoldDB" id="A0A2V1GYA4"/>
<evidence type="ECO:0000313" key="6">
    <source>
        <dbReference type="Proteomes" id="UP000244906"/>
    </source>
</evidence>
<gene>
    <name evidence="5" type="ORF">DC094_14875</name>
</gene>
<evidence type="ECO:0000256" key="1">
    <source>
        <dbReference type="ARBA" id="ARBA00009477"/>
    </source>
</evidence>
<protein>
    <submittedName>
        <fullName evidence="5">Efflux transporter periplasmic adaptor subunit</fullName>
    </submittedName>
</protein>
<dbReference type="OrthoDB" id="5730196at2"/>
<evidence type="ECO:0000313" key="5">
    <source>
        <dbReference type="EMBL" id="PVZ67715.1"/>
    </source>
</evidence>
<dbReference type="Gene3D" id="1.10.287.470">
    <property type="entry name" value="Helix hairpin bin"/>
    <property type="match status" value="1"/>
</dbReference>
<accession>A0A2V1GYA4</accession>
<feature type="domain" description="Multidrug resistance protein MdtA-like barrel-sandwich hybrid" evidence="4">
    <location>
        <begin position="71"/>
        <end position="211"/>
    </location>
</feature>
<feature type="coiled-coil region" evidence="2">
    <location>
        <begin position="105"/>
        <end position="132"/>
    </location>
</feature>
<dbReference type="Proteomes" id="UP000244906">
    <property type="component" value="Unassembled WGS sequence"/>
</dbReference>
<evidence type="ECO:0000259" key="4">
    <source>
        <dbReference type="Pfam" id="PF25917"/>
    </source>
</evidence>
<evidence type="ECO:0000256" key="3">
    <source>
        <dbReference type="SAM" id="MobiDB-lite"/>
    </source>
</evidence>
<comment type="similarity">
    <text evidence="1">Belongs to the membrane fusion protein (MFP) (TC 8.A.1) family.</text>
</comment>
<dbReference type="Pfam" id="PF25917">
    <property type="entry name" value="BSH_RND"/>
    <property type="match status" value="1"/>
</dbReference>
<organism evidence="5 6">
    <name type="scientific">Pelagibaculum spongiae</name>
    <dbReference type="NCBI Taxonomy" id="2080658"/>
    <lineage>
        <taxon>Bacteria</taxon>
        <taxon>Pseudomonadati</taxon>
        <taxon>Pseudomonadota</taxon>
        <taxon>Gammaproteobacteria</taxon>
        <taxon>Oceanospirillales</taxon>
        <taxon>Pelagibaculum</taxon>
    </lineage>
</organism>